<evidence type="ECO:0000313" key="3">
    <source>
        <dbReference type="Proteomes" id="UP000183253"/>
    </source>
</evidence>
<sequence>MRQTKPIRTLLLAVLALAGCSASSAEPKGDERLPESTRTPGYERNASLEVNVGRSTGVTLVGLGVELDPHFLSQNVTRHDGAKASDWDEIVVPRIRKMGIQRFRVMLLPHWWEPLNDNGDPAIAALDRFTFESAEMQSLYKVLDAAQEMNADVTLVLWGCPTWCDLLDPAYAGVKRHFLCSSEGTNWVVEPADSEEFAESFSTVVKHLIERRGYTCIKELTPFNEPDGNIIPLERYIPLAKVLDRRLRADGIRDKVRLNLSDNTDTRRFFLEGCARELSQEADLFNSHTYIFGYDTPNSTVLAWEEANVAAAAQAGKNHFVGEFGSNQCVGATRQTDIDRYERGVLMARLVVNFLNAGAVGTSYWSLIDQYYGRNEPYAAMQQLGMWRYMRAAYRQDPDPGVYDRLTDDYQPRPQYYAYSLLTRFVRKGSEVYPLDLGNEFAAGTAVRNADGRWTYVIANATGQDLSFDLKNSLRGGMQPCKVYTYDERRLPDGDEQIAPSLQLENRDGTFCVGVRAHSVIVLTQL</sequence>
<dbReference type="OrthoDB" id="781226at2"/>
<dbReference type="PANTHER" id="PTHR42767:SF1">
    <property type="entry name" value="ENDO-BETA-1,6-GALACTANASE-LIKE DOMAIN-CONTAINING PROTEIN"/>
    <property type="match status" value="1"/>
</dbReference>
<feature type="signal peptide" evidence="1">
    <location>
        <begin position="1"/>
        <end position="25"/>
    </location>
</feature>
<reference evidence="2 3" key="1">
    <citation type="submission" date="2016-10" db="EMBL/GenBank/DDBJ databases">
        <authorList>
            <person name="de Groot N.N."/>
        </authorList>
    </citation>
    <scope>NUCLEOTIDE SEQUENCE [LARGE SCALE GENOMIC DNA]</scope>
    <source>
        <strain evidence="2 3">DSM 25383</strain>
    </source>
</reference>
<name>A0A1H3Z8A6_9BACT</name>
<dbReference type="EMBL" id="FNRI01000002">
    <property type="protein sequence ID" value="SEA19989.1"/>
    <property type="molecule type" value="Genomic_DNA"/>
</dbReference>
<dbReference type="Gene3D" id="3.20.20.80">
    <property type="entry name" value="Glycosidases"/>
    <property type="match status" value="1"/>
</dbReference>
<organism evidence="2 3">
    <name type="scientific">Alistipes timonensis JC136</name>
    <dbReference type="NCBI Taxonomy" id="1033731"/>
    <lineage>
        <taxon>Bacteria</taxon>
        <taxon>Pseudomonadati</taxon>
        <taxon>Bacteroidota</taxon>
        <taxon>Bacteroidia</taxon>
        <taxon>Bacteroidales</taxon>
        <taxon>Rikenellaceae</taxon>
        <taxon>Alistipes</taxon>
    </lineage>
</organism>
<dbReference type="PROSITE" id="PS51257">
    <property type="entry name" value="PROKAR_LIPOPROTEIN"/>
    <property type="match status" value="1"/>
</dbReference>
<dbReference type="InterPro" id="IPR039743">
    <property type="entry name" value="6GAL/EXGAL"/>
</dbReference>
<accession>A0A1H3Z8A6</accession>
<gene>
    <name evidence="2" type="ORF">SAMN05444145_102123</name>
</gene>
<dbReference type="PANTHER" id="PTHR42767">
    <property type="entry name" value="ENDO-BETA-1,6-GALACTANASE"/>
    <property type="match status" value="1"/>
</dbReference>
<dbReference type="SUPFAM" id="SSF51445">
    <property type="entry name" value="(Trans)glycosidases"/>
    <property type="match status" value="1"/>
</dbReference>
<dbReference type="InterPro" id="IPR017853">
    <property type="entry name" value="GH"/>
</dbReference>
<dbReference type="RefSeq" id="WP_010264064.1">
    <property type="nucleotide sequence ID" value="NZ_CAEG01000012.1"/>
</dbReference>
<dbReference type="STRING" id="1033731.SAMN05444145_102123"/>
<evidence type="ECO:0000313" key="2">
    <source>
        <dbReference type="EMBL" id="SEA19989.1"/>
    </source>
</evidence>
<protein>
    <submittedName>
        <fullName evidence="2">Alpha-galactosidase</fullName>
    </submittedName>
</protein>
<dbReference type="Proteomes" id="UP000183253">
    <property type="component" value="Unassembled WGS sequence"/>
</dbReference>
<proteinExistence type="predicted"/>
<dbReference type="GO" id="GO:0004553">
    <property type="term" value="F:hydrolase activity, hydrolyzing O-glycosyl compounds"/>
    <property type="evidence" value="ECO:0007669"/>
    <property type="project" value="InterPro"/>
</dbReference>
<keyword evidence="1" id="KW-0732">Signal</keyword>
<evidence type="ECO:0000256" key="1">
    <source>
        <dbReference type="SAM" id="SignalP"/>
    </source>
</evidence>
<dbReference type="AlphaFoldDB" id="A0A1H3Z8A6"/>
<keyword evidence="3" id="KW-1185">Reference proteome</keyword>
<feature type="chain" id="PRO_5010187123" evidence="1">
    <location>
        <begin position="26"/>
        <end position="526"/>
    </location>
</feature>